<dbReference type="InterPro" id="IPR039261">
    <property type="entry name" value="FNR_nucleotide-bd"/>
</dbReference>
<evidence type="ECO:0000256" key="6">
    <source>
        <dbReference type="ARBA" id="ARBA00022723"/>
    </source>
</evidence>
<protein>
    <submittedName>
        <fullName evidence="15">Unannotated protein</fullName>
    </submittedName>
</protein>
<keyword evidence="4 13" id="KW-0812">Transmembrane</keyword>
<feature type="transmembrane region" description="Helical" evidence="13">
    <location>
        <begin position="35"/>
        <end position="56"/>
    </location>
</feature>
<dbReference type="GO" id="GO:0016020">
    <property type="term" value="C:membrane"/>
    <property type="evidence" value="ECO:0007669"/>
    <property type="project" value="UniProtKB-SubCell"/>
</dbReference>
<evidence type="ECO:0000256" key="11">
    <source>
        <dbReference type="ARBA" id="ARBA00023014"/>
    </source>
</evidence>
<dbReference type="Pfam" id="PF08022">
    <property type="entry name" value="FAD_binding_8"/>
    <property type="match status" value="1"/>
</dbReference>
<keyword evidence="8 13" id="KW-1133">Transmembrane helix</keyword>
<dbReference type="InterPro" id="IPR017927">
    <property type="entry name" value="FAD-bd_FR_type"/>
</dbReference>
<evidence type="ECO:0000256" key="4">
    <source>
        <dbReference type="ARBA" id="ARBA00022692"/>
    </source>
</evidence>
<evidence type="ECO:0000256" key="1">
    <source>
        <dbReference type="ARBA" id="ARBA00001974"/>
    </source>
</evidence>
<reference evidence="15" key="1">
    <citation type="submission" date="2020-05" db="EMBL/GenBank/DDBJ databases">
        <authorList>
            <person name="Chiriac C."/>
            <person name="Salcher M."/>
            <person name="Ghai R."/>
            <person name="Kavagutti S V."/>
        </authorList>
    </citation>
    <scope>NUCLEOTIDE SEQUENCE</scope>
</reference>
<keyword evidence="12 13" id="KW-0472">Membrane</keyword>
<feature type="transmembrane region" description="Helical" evidence="13">
    <location>
        <begin position="116"/>
        <end position="136"/>
    </location>
</feature>
<dbReference type="PANTHER" id="PTHR47354">
    <property type="entry name" value="NADH OXIDOREDUCTASE HCR"/>
    <property type="match status" value="1"/>
</dbReference>
<dbReference type="Gene3D" id="3.40.50.80">
    <property type="entry name" value="Nucleotide-binding domain of ferredoxin-NADP reductase (FNR) module"/>
    <property type="match status" value="1"/>
</dbReference>
<evidence type="ECO:0000313" key="15">
    <source>
        <dbReference type="EMBL" id="CAB4938797.1"/>
    </source>
</evidence>
<dbReference type="InterPro" id="IPR050415">
    <property type="entry name" value="MRET"/>
</dbReference>
<sequence length="471" mass="51145">MKVLAPQEEFESRTTGARLGNVRPSRLPRTSVSRLRTWEVVAVITVVLLVTLGVWWQHGGFSQLVRGGSSTVSSLGQVTGLIAALGALFGITLTSRPGILERRYGLDTLLVAHRSIAIITVSAVVLHVFFATWARSLAADTSFLGALIDLALYEPWMVAALTSAVLFVLIALSSWHVIRHRLSYETWYFLHLLGYLTVALAFGHQVTLGSDFVGDPFALVWWCALASSTVIIVLASRVKVIALALSRRLAVSSVTRDAENIGTITLSGPGIRRIRATAGQYFLMRPLAKGLWWQAHPFSLSAAPTTDGLRFTIKALGDDSREILRIRPGTRVLLEGPYGAFTADRANGMPLVLIGCGVGIAPIRAILEDCSADASPIVIVRVHDETEFVHRSEIESLVHEKGGTLHVLCGPRAQLAPRDPFGAVNLKAWIPDAANRHAFICGPASLEFAVARGLRAAGMKRSQVHFERFDV</sequence>
<keyword evidence="5" id="KW-0001">2Fe-2S</keyword>
<dbReference type="SUPFAM" id="SSF63380">
    <property type="entry name" value="Riboflavin synthase domain-like"/>
    <property type="match status" value="1"/>
</dbReference>
<keyword evidence="6" id="KW-0479">Metal-binding</keyword>
<dbReference type="InterPro" id="IPR013130">
    <property type="entry name" value="Fe3_Rdtase_TM_dom"/>
</dbReference>
<organism evidence="15">
    <name type="scientific">freshwater metagenome</name>
    <dbReference type="NCBI Taxonomy" id="449393"/>
    <lineage>
        <taxon>unclassified sequences</taxon>
        <taxon>metagenomes</taxon>
        <taxon>ecological metagenomes</taxon>
    </lineage>
</organism>
<dbReference type="GO" id="GO:0046872">
    <property type="term" value="F:metal ion binding"/>
    <property type="evidence" value="ECO:0007669"/>
    <property type="project" value="UniProtKB-KW"/>
</dbReference>
<keyword evidence="10" id="KW-0408">Iron</keyword>
<proteinExistence type="predicted"/>
<dbReference type="Pfam" id="PF01794">
    <property type="entry name" value="Ferric_reduct"/>
    <property type="match status" value="1"/>
</dbReference>
<dbReference type="InterPro" id="IPR013112">
    <property type="entry name" value="FAD-bd_8"/>
</dbReference>
<evidence type="ECO:0000256" key="10">
    <source>
        <dbReference type="ARBA" id="ARBA00023004"/>
    </source>
</evidence>
<name>A0A6J7J804_9ZZZZ</name>
<dbReference type="InterPro" id="IPR017938">
    <property type="entry name" value="Riboflavin_synthase-like_b-brl"/>
</dbReference>
<evidence type="ECO:0000256" key="5">
    <source>
        <dbReference type="ARBA" id="ARBA00022714"/>
    </source>
</evidence>
<dbReference type="PANTHER" id="PTHR47354:SF8">
    <property type="entry name" value="1,2-PHENYLACETYL-COA EPOXIDASE, SUBUNIT E"/>
    <property type="match status" value="1"/>
</dbReference>
<feature type="transmembrane region" description="Helical" evidence="13">
    <location>
        <begin position="76"/>
        <end position="95"/>
    </location>
</feature>
<keyword evidence="9" id="KW-0560">Oxidoreductase</keyword>
<accession>A0A6J7J804</accession>
<feature type="transmembrane region" description="Helical" evidence="13">
    <location>
        <begin position="187"/>
        <end position="207"/>
    </location>
</feature>
<feature type="transmembrane region" description="Helical" evidence="13">
    <location>
        <begin position="156"/>
        <end position="175"/>
    </location>
</feature>
<evidence type="ECO:0000256" key="8">
    <source>
        <dbReference type="ARBA" id="ARBA00022989"/>
    </source>
</evidence>
<keyword evidence="3" id="KW-0285">Flavoprotein</keyword>
<evidence type="ECO:0000256" key="12">
    <source>
        <dbReference type="ARBA" id="ARBA00023136"/>
    </source>
</evidence>
<evidence type="ECO:0000256" key="3">
    <source>
        <dbReference type="ARBA" id="ARBA00022630"/>
    </source>
</evidence>
<keyword evidence="11" id="KW-0411">Iron-sulfur</keyword>
<evidence type="ECO:0000259" key="14">
    <source>
        <dbReference type="PROSITE" id="PS51384"/>
    </source>
</evidence>
<dbReference type="GO" id="GO:0016491">
    <property type="term" value="F:oxidoreductase activity"/>
    <property type="evidence" value="ECO:0007669"/>
    <property type="project" value="UniProtKB-KW"/>
</dbReference>
<evidence type="ECO:0000256" key="9">
    <source>
        <dbReference type="ARBA" id="ARBA00023002"/>
    </source>
</evidence>
<comment type="cofactor">
    <cofactor evidence="1">
        <name>FAD</name>
        <dbReference type="ChEBI" id="CHEBI:57692"/>
    </cofactor>
</comment>
<evidence type="ECO:0000256" key="7">
    <source>
        <dbReference type="ARBA" id="ARBA00022827"/>
    </source>
</evidence>
<dbReference type="AlphaFoldDB" id="A0A6J7J804"/>
<comment type="subcellular location">
    <subcellularLocation>
        <location evidence="2">Membrane</location>
        <topology evidence="2">Multi-pass membrane protein</topology>
    </subcellularLocation>
</comment>
<dbReference type="EMBL" id="CAFBNE010000016">
    <property type="protein sequence ID" value="CAB4938797.1"/>
    <property type="molecule type" value="Genomic_DNA"/>
</dbReference>
<keyword evidence="7" id="KW-0274">FAD</keyword>
<dbReference type="GO" id="GO:0051537">
    <property type="term" value="F:2 iron, 2 sulfur cluster binding"/>
    <property type="evidence" value="ECO:0007669"/>
    <property type="project" value="UniProtKB-KW"/>
</dbReference>
<feature type="transmembrane region" description="Helical" evidence="13">
    <location>
        <begin position="219"/>
        <end position="238"/>
    </location>
</feature>
<feature type="domain" description="FAD-binding FR-type" evidence="14">
    <location>
        <begin position="244"/>
        <end position="344"/>
    </location>
</feature>
<dbReference type="PRINTS" id="PR00410">
    <property type="entry name" value="PHEHYDRXLASE"/>
</dbReference>
<dbReference type="GO" id="GO:0050660">
    <property type="term" value="F:flavin adenine dinucleotide binding"/>
    <property type="evidence" value="ECO:0007669"/>
    <property type="project" value="TreeGrafter"/>
</dbReference>
<dbReference type="Gene3D" id="2.40.30.10">
    <property type="entry name" value="Translation factors"/>
    <property type="match status" value="1"/>
</dbReference>
<dbReference type="SUPFAM" id="SSF52343">
    <property type="entry name" value="Ferredoxin reductase-like, C-terminal NADP-linked domain"/>
    <property type="match status" value="1"/>
</dbReference>
<evidence type="ECO:0000256" key="2">
    <source>
        <dbReference type="ARBA" id="ARBA00004141"/>
    </source>
</evidence>
<dbReference type="PROSITE" id="PS51384">
    <property type="entry name" value="FAD_FR"/>
    <property type="match status" value="1"/>
</dbReference>
<evidence type="ECO:0000256" key="13">
    <source>
        <dbReference type="SAM" id="Phobius"/>
    </source>
</evidence>
<gene>
    <name evidence="15" type="ORF">UFOPK3772_00763</name>
</gene>